<dbReference type="InterPro" id="IPR042099">
    <property type="entry name" value="ANL_N_sf"/>
</dbReference>
<dbReference type="InterPro" id="IPR020459">
    <property type="entry name" value="AMP-binding"/>
</dbReference>
<protein>
    <submittedName>
        <fullName evidence="6">Non-ribosomal peptide synthetase</fullName>
    </submittedName>
</protein>
<dbReference type="InterPro" id="IPR036736">
    <property type="entry name" value="ACP-like_sf"/>
</dbReference>
<dbReference type="SUPFAM" id="SSF47336">
    <property type="entry name" value="ACP-like"/>
    <property type="match status" value="1"/>
</dbReference>
<proteinExistence type="predicted"/>
<dbReference type="InterPro" id="IPR000873">
    <property type="entry name" value="AMP-dep_synth/lig_dom"/>
</dbReference>
<keyword evidence="2" id="KW-0597">Phosphoprotein</keyword>
<feature type="transmembrane region" description="Helical" evidence="4">
    <location>
        <begin position="1113"/>
        <end position="1136"/>
    </location>
</feature>
<dbReference type="Gene3D" id="2.160.10.10">
    <property type="entry name" value="Hexapeptide repeat proteins"/>
    <property type="match status" value="2"/>
</dbReference>
<comment type="caution">
    <text evidence="6">The sequence shown here is derived from an EMBL/GenBank/DDBJ whole genome shotgun (WGS) entry which is preliminary data.</text>
</comment>
<dbReference type="Pfam" id="PF00501">
    <property type="entry name" value="AMP-binding"/>
    <property type="match status" value="1"/>
</dbReference>
<feature type="transmembrane region" description="Helical" evidence="4">
    <location>
        <begin position="588"/>
        <end position="615"/>
    </location>
</feature>
<dbReference type="Gene3D" id="3.40.50.12780">
    <property type="entry name" value="N-terminal domain of ligase-like"/>
    <property type="match status" value="1"/>
</dbReference>
<feature type="compositionally biased region" description="Basic and acidic residues" evidence="3">
    <location>
        <begin position="479"/>
        <end position="489"/>
    </location>
</feature>
<dbReference type="Gene3D" id="1.10.1200.10">
    <property type="entry name" value="ACP-like"/>
    <property type="match status" value="1"/>
</dbReference>
<name>A0ABP7CUF2_9MICO</name>
<dbReference type="InterPro" id="IPR012728">
    <property type="entry name" value="Pls/PosA_C"/>
</dbReference>
<keyword evidence="1" id="KW-0596">Phosphopantetheine</keyword>
<dbReference type="NCBIfam" id="TIGR02353">
    <property type="entry name" value="NRPS_term_dom"/>
    <property type="match status" value="1"/>
</dbReference>
<keyword evidence="4" id="KW-0472">Membrane</keyword>
<accession>A0ABP7CUF2</accession>
<keyword evidence="4" id="KW-1133">Transmembrane helix</keyword>
<dbReference type="Pfam" id="PF13193">
    <property type="entry name" value="AMP-binding_C"/>
    <property type="match status" value="1"/>
</dbReference>
<dbReference type="Gene3D" id="3.30.300.30">
    <property type="match status" value="1"/>
</dbReference>
<dbReference type="PANTHER" id="PTHR45527">
    <property type="entry name" value="NONRIBOSOMAL PEPTIDE SYNTHETASE"/>
    <property type="match status" value="1"/>
</dbReference>
<keyword evidence="4" id="KW-0812">Transmembrane</keyword>
<evidence type="ECO:0000313" key="7">
    <source>
        <dbReference type="Proteomes" id="UP001501468"/>
    </source>
</evidence>
<evidence type="ECO:0000259" key="5">
    <source>
        <dbReference type="PROSITE" id="PS50075"/>
    </source>
</evidence>
<dbReference type="SMART" id="SM00823">
    <property type="entry name" value="PKS_PP"/>
    <property type="match status" value="1"/>
</dbReference>
<dbReference type="InterPro" id="IPR025110">
    <property type="entry name" value="AMP-bd_C"/>
</dbReference>
<feature type="transmembrane region" description="Helical" evidence="4">
    <location>
        <begin position="869"/>
        <end position="891"/>
    </location>
</feature>
<sequence>MQLTYLELDQRANRLARHLRDRGVAAGHRVGLVLDDPLHSYASILAVLKLGAAYVPMDPAFPADRIGYIVEDAGIAWVLSLGHILEPVAEVAVPILRLDDAGEEIDRQDGSRLAQPDPPDDLAYVIYTSGSTGRPKGVAVLHSSICNFVRVAAEVYGYQPDDRVYQGMTTAFDFSVEEMWVPWAAGATLVPKPARTSLLGMELADYLERHRVSALCCVPTLLATLDPELTDLRFLLVSGEACQKDLVSRWHRPGLRFLNVYGPTEATVTASWDVVHPDKPVTLGVPLPTYAAVILHPEEARTLPVGELGEIGIAGIGLAKEYVNRPEQTAAAFIPDFLGIDHNPGGRIYRTGDLGRFTSDGLIEYAGRIDTQVKIRGYRIELTEIESVVLEIPGVAQAVVDVHQPPGGTSKELVAYYTLRPGAVDVTDRTVHEQLKLQLPAYMVPSYYERLDAIPMLPSDKADRKRLPAPTHRLSAGESAEHSPPRTDTERALAQALETVLGVPQVSATAHFFDDLGANSLLLAQFSARVRTDTDLPPLAMQQMYQHPTIRGLAETVTQDRPSPDSEAWAALPLPATRRETSRRPASAARLALCGLFQVLTFLGYSYLMLCLTLVGYRWAVAAEGFVQIWERSVVFGLGTFTLLSTAPILLKWVLVGRWKETEFPVWSVAYLRFWLVRSLVNTNPLRLFVGTPLYVLYLKALGARIGSGVSIFATSVPVCTDLLTIGSGTAIRKDTRFACYRAFDGRIQTGPVTLGSGVLLGEMSVLDIGTSMGDGAQLGHASSLQTGQAVPAGSVWHGSPARPAGADYRAVPEIACGRRRRVTYSILVLLNRLVIIAPVGIALLASLLPTYLQSGHLDHGNPTFYRDAVLVSLVLYLGGLLTGLLAVLIVPRLLNRLIKPDRIYPLYGFHYGLHRMITRLTNLKTFFNLTGDSSLIVHYLRVLGYRQPGLVQTGSNFGVALKHDTPFAVTVGSGTMVSDGLSIVDADYSSSSFRISPVTIGPRNFFGNGVAYPAAGRTGENVLFGTKTMVPIDGPVRENVGLLGSPPFEIPRSVERDAVFDDQRDHAAFLERLHGKNVHNGVTIALFMLSRWFLLLCGLLFASFAAPALGSGSAAVLLAALLGYGVLRILLGILWEWTALGFRRLVPRFCSIYDRRFWRHERYWKFLGAPPPSLSGTPFRPLVWRVLGVRLGRRVFDDGLAIPEKTIVSIGDGCTFNPGSIIQCHSMEDGAFKLEGVRVGAGVTLGVGAFVHYGVTISDGAHLEADSFLMKGSEVPAGSRYGGNPAHEVQAPRHLRPESRTTPS</sequence>
<dbReference type="PROSITE" id="PS50075">
    <property type="entry name" value="CARRIER"/>
    <property type="match status" value="1"/>
</dbReference>
<organism evidence="6 7">
    <name type="scientific">Terrabacter ginsenosidimutans</name>
    <dbReference type="NCBI Taxonomy" id="490575"/>
    <lineage>
        <taxon>Bacteria</taxon>
        <taxon>Bacillati</taxon>
        <taxon>Actinomycetota</taxon>
        <taxon>Actinomycetes</taxon>
        <taxon>Micrococcales</taxon>
        <taxon>Intrasporangiaceae</taxon>
        <taxon>Terrabacter</taxon>
    </lineage>
</organism>
<dbReference type="NCBIfam" id="TIGR01733">
    <property type="entry name" value="AA-adenyl-dom"/>
    <property type="match status" value="1"/>
</dbReference>
<dbReference type="SUPFAM" id="SSF56801">
    <property type="entry name" value="Acetyl-CoA synthetase-like"/>
    <property type="match status" value="1"/>
</dbReference>
<dbReference type="Proteomes" id="UP001501468">
    <property type="component" value="Unassembled WGS sequence"/>
</dbReference>
<feature type="compositionally biased region" description="Basic and acidic residues" evidence="3">
    <location>
        <begin position="1296"/>
        <end position="1305"/>
    </location>
</feature>
<reference evidence="7" key="1">
    <citation type="journal article" date="2019" name="Int. J. Syst. Evol. Microbiol.">
        <title>The Global Catalogue of Microorganisms (GCM) 10K type strain sequencing project: providing services to taxonomists for standard genome sequencing and annotation.</title>
        <authorList>
            <consortium name="The Broad Institute Genomics Platform"/>
            <consortium name="The Broad Institute Genome Sequencing Center for Infectious Disease"/>
            <person name="Wu L."/>
            <person name="Ma J."/>
        </authorList>
    </citation>
    <scope>NUCLEOTIDE SEQUENCE [LARGE SCALE GENOMIC DNA]</scope>
    <source>
        <strain evidence="7">JCM 17125</strain>
    </source>
</reference>
<dbReference type="PROSITE" id="PS00455">
    <property type="entry name" value="AMP_BINDING"/>
    <property type="match status" value="1"/>
</dbReference>
<evidence type="ECO:0000256" key="1">
    <source>
        <dbReference type="ARBA" id="ARBA00022450"/>
    </source>
</evidence>
<dbReference type="Pfam" id="PF00550">
    <property type="entry name" value="PP-binding"/>
    <property type="match status" value="1"/>
</dbReference>
<evidence type="ECO:0000256" key="3">
    <source>
        <dbReference type="SAM" id="MobiDB-lite"/>
    </source>
</evidence>
<dbReference type="SUPFAM" id="SSF51161">
    <property type="entry name" value="Trimeric LpxA-like enzymes"/>
    <property type="match status" value="2"/>
</dbReference>
<feature type="transmembrane region" description="Helical" evidence="4">
    <location>
        <begin position="827"/>
        <end position="849"/>
    </location>
</feature>
<feature type="transmembrane region" description="Helical" evidence="4">
    <location>
        <begin position="1083"/>
        <end position="1107"/>
    </location>
</feature>
<evidence type="ECO:0000256" key="2">
    <source>
        <dbReference type="ARBA" id="ARBA00022553"/>
    </source>
</evidence>
<feature type="region of interest" description="Disordered" evidence="3">
    <location>
        <begin position="1280"/>
        <end position="1305"/>
    </location>
</feature>
<dbReference type="PRINTS" id="PR00154">
    <property type="entry name" value="AMPBINDING"/>
</dbReference>
<gene>
    <name evidence="6" type="ORF">GCM10022399_11070</name>
</gene>
<dbReference type="CDD" id="cd05930">
    <property type="entry name" value="A_NRPS"/>
    <property type="match status" value="1"/>
</dbReference>
<feature type="domain" description="Carrier" evidence="5">
    <location>
        <begin position="484"/>
        <end position="561"/>
    </location>
</feature>
<dbReference type="InterPro" id="IPR020806">
    <property type="entry name" value="PKS_PP-bd"/>
</dbReference>
<evidence type="ECO:0000256" key="4">
    <source>
        <dbReference type="SAM" id="Phobius"/>
    </source>
</evidence>
<keyword evidence="7" id="KW-1185">Reference proteome</keyword>
<dbReference type="InterPro" id="IPR011004">
    <property type="entry name" value="Trimer_LpxA-like_sf"/>
</dbReference>
<dbReference type="InterPro" id="IPR045851">
    <property type="entry name" value="AMP-bd_C_sf"/>
</dbReference>
<dbReference type="InterPro" id="IPR009081">
    <property type="entry name" value="PP-bd_ACP"/>
</dbReference>
<dbReference type="PANTHER" id="PTHR45527:SF1">
    <property type="entry name" value="FATTY ACID SYNTHASE"/>
    <property type="match status" value="1"/>
</dbReference>
<feature type="region of interest" description="Disordered" evidence="3">
    <location>
        <begin position="459"/>
        <end position="489"/>
    </location>
</feature>
<dbReference type="InterPro" id="IPR020845">
    <property type="entry name" value="AMP-binding_CS"/>
</dbReference>
<evidence type="ECO:0000313" key="6">
    <source>
        <dbReference type="EMBL" id="GAA3696381.1"/>
    </source>
</evidence>
<dbReference type="EMBL" id="BAABDC010000001">
    <property type="protein sequence ID" value="GAA3696381.1"/>
    <property type="molecule type" value="Genomic_DNA"/>
</dbReference>
<feature type="transmembrane region" description="Helical" evidence="4">
    <location>
        <begin position="635"/>
        <end position="655"/>
    </location>
</feature>
<dbReference type="InterPro" id="IPR010071">
    <property type="entry name" value="AA_adenyl_dom"/>
</dbReference>